<reference evidence="11" key="2">
    <citation type="submission" date="2023-06" db="EMBL/GenBank/DDBJ databases">
        <authorList>
            <consortium name="Lawrence Berkeley National Laboratory"/>
            <person name="Haridas S."/>
            <person name="Hensen N."/>
            <person name="Bonometti L."/>
            <person name="Westerberg I."/>
            <person name="Brannstrom I.O."/>
            <person name="Guillou S."/>
            <person name="Cros-Aarteil S."/>
            <person name="Calhoun S."/>
            <person name="Kuo A."/>
            <person name="Mondo S."/>
            <person name="Pangilinan J."/>
            <person name="Riley R."/>
            <person name="LaButti K."/>
            <person name="Andreopoulos B."/>
            <person name="Lipzen A."/>
            <person name="Chen C."/>
            <person name="Yanf M."/>
            <person name="Daum C."/>
            <person name="Ng V."/>
            <person name="Clum A."/>
            <person name="Steindorff A."/>
            <person name="Ohm R."/>
            <person name="Martin F."/>
            <person name="Silar P."/>
            <person name="Natvig D."/>
            <person name="Lalanne C."/>
            <person name="Gautier V."/>
            <person name="Ament-velasquez S.L."/>
            <person name="Kruys A."/>
            <person name="Hutchinson M.I."/>
            <person name="Powell A.J."/>
            <person name="Barry K."/>
            <person name="Miller A.N."/>
            <person name="Grigoriev I.V."/>
            <person name="Debuchy R."/>
            <person name="Gladieux P."/>
            <person name="Thoren M.H."/>
            <person name="Johannesson H."/>
        </authorList>
    </citation>
    <scope>NUCLEOTIDE SEQUENCE</scope>
    <source>
        <strain evidence="11">CBS 232.78</strain>
    </source>
</reference>
<gene>
    <name evidence="11" type="ORF">B0H63DRAFT_456986</name>
</gene>
<dbReference type="PANTHER" id="PTHR47966">
    <property type="entry name" value="BETA-SITE APP-CLEAVING ENZYME, ISOFORM A-RELATED"/>
    <property type="match status" value="1"/>
</dbReference>
<evidence type="ECO:0000256" key="6">
    <source>
        <dbReference type="PIRSR" id="PIRSR601461-1"/>
    </source>
</evidence>
<dbReference type="EMBL" id="JAULSW010000001">
    <property type="protein sequence ID" value="KAK3392963.1"/>
    <property type="molecule type" value="Genomic_DNA"/>
</dbReference>
<dbReference type="InterPro" id="IPR033876">
    <property type="entry name" value="SAP-like"/>
</dbReference>
<dbReference type="SUPFAM" id="SSF50630">
    <property type="entry name" value="Acid proteases"/>
    <property type="match status" value="1"/>
</dbReference>
<evidence type="ECO:0000256" key="1">
    <source>
        <dbReference type="ARBA" id="ARBA00007447"/>
    </source>
</evidence>
<evidence type="ECO:0000313" key="12">
    <source>
        <dbReference type="Proteomes" id="UP001285441"/>
    </source>
</evidence>
<sequence>MKLSSAISLALALWASKSAQQHVQFDLKQGLPIDKTGLRPRLAQRATTYAETLINNITDAGYYAKVYVGTPGQEITMLFDTGSSDTWVVGYRADLCINPTSQQLRAGLTCMDVYNPNNSTTYKLVRRGGFAIKYIDGSTASGDYISDNLSIGGANITSLQIGYAIRVPRGFSIMGVGFSANVATRQKYPNIIDQLYTQGLVSSKAYSLYLNDQRADSGTILFGGLDTDKFIGPLTVLPILKAAFTTANYTSFEVSFSGLSLNFTNGTTSKITTPELTASLPAILDSGTTLSYLPDSIALPIYDALGAVVDTVHNLAFVDCDLLRSEPNLTITFTFGSDNSNTVSVAVPGRDMILDVLDGYPVAGIAFARICLLGIQSISGFEASETFNNFALLGGTFLRSAYVVYDLDHNEIGLAQANLNSTISNIIELKANASDSSSGSGTGLPKVTGVRAQQTTSNPTSTSGPRTSSGGGGSGGGSGGSETSGLPTVTVTVGAQNAAGGRAIGTPGDDVLAVMAITLCFALVGAALL</sequence>
<evidence type="ECO:0000256" key="9">
    <source>
        <dbReference type="SAM" id="SignalP"/>
    </source>
</evidence>
<keyword evidence="3 9" id="KW-0732">Signal</keyword>
<dbReference type="InterPro" id="IPR033121">
    <property type="entry name" value="PEPTIDASE_A1"/>
</dbReference>
<feature type="compositionally biased region" description="Gly residues" evidence="8">
    <location>
        <begin position="469"/>
        <end position="482"/>
    </location>
</feature>
<accession>A0AAE0U6N0</accession>
<dbReference type="InterPro" id="IPR001461">
    <property type="entry name" value="Aspartic_peptidase_A1"/>
</dbReference>
<feature type="region of interest" description="Disordered" evidence="8">
    <location>
        <begin position="433"/>
        <end position="487"/>
    </location>
</feature>
<feature type="active site" evidence="6">
    <location>
        <position position="80"/>
    </location>
</feature>
<evidence type="ECO:0000256" key="2">
    <source>
        <dbReference type="ARBA" id="ARBA00022670"/>
    </source>
</evidence>
<evidence type="ECO:0000313" key="11">
    <source>
        <dbReference type="EMBL" id="KAK3392963.1"/>
    </source>
</evidence>
<keyword evidence="4 7" id="KW-0064">Aspartyl protease</keyword>
<dbReference type="PANTHER" id="PTHR47966:SF65">
    <property type="entry name" value="ASPARTIC-TYPE ENDOPEPTIDASE"/>
    <property type="match status" value="1"/>
</dbReference>
<dbReference type="PROSITE" id="PS00141">
    <property type="entry name" value="ASP_PROTEASE"/>
    <property type="match status" value="2"/>
</dbReference>
<dbReference type="InterPro" id="IPR021109">
    <property type="entry name" value="Peptidase_aspartic_dom_sf"/>
</dbReference>
<comment type="caution">
    <text evidence="11">The sequence shown here is derived from an EMBL/GenBank/DDBJ whole genome shotgun (WGS) entry which is preliminary data.</text>
</comment>
<evidence type="ECO:0000256" key="8">
    <source>
        <dbReference type="SAM" id="MobiDB-lite"/>
    </source>
</evidence>
<dbReference type="PRINTS" id="PR00792">
    <property type="entry name" value="PEPSIN"/>
</dbReference>
<dbReference type="InterPro" id="IPR001969">
    <property type="entry name" value="Aspartic_peptidase_AS"/>
</dbReference>
<evidence type="ECO:0000256" key="5">
    <source>
        <dbReference type="ARBA" id="ARBA00022801"/>
    </source>
</evidence>
<dbReference type="Proteomes" id="UP001285441">
    <property type="component" value="Unassembled WGS sequence"/>
</dbReference>
<evidence type="ECO:0000256" key="4">
    <source>
        <dbReference type="ARBA" id="ARBA00022750"/>
    </source>
</evidence>
<keyword evidence="12" id="KW-1185">Reference proteome</keyword>
<feature type="compositionally biased region" description="Low complexity" evidence="8">
    <location>
        <begin position="455"/>
        <end position="468"/>
    </location>
</feature>
<protein>
    <submittedName>
        <fullName evidence="11">Aspartic peptidase domain-containing protein</fullName>
    </submittedName>
</protein>
<dbReference type="GO" id="GO:0006508">
    <property type="term" value="P:proteolysis"/>
    <property type="evidence" value="ECO:0007669"/>
    <property type="project" value="UniProtKB-KW"/>
</dbReference>
<dbReference type="CDD" id="cd05474">
    <property type="entry name" value="SAP_like"/>
    <property type="match status" value="1"/>
</dbReference>
<feature type="active site" evidence="6">
    <location>
        <position position="285"/>
    </location>
</feature>
<name>A0AAE0U6N0_9PEZI</name>
<reference evidence="11" key="1">
    <citation type="journal article" date="2023" name="Mol. Phylogenet. Evol.">
        <title>Genome-scale phylogeny and comparative genomics of the fungal order Sordariales.</title>
        <authorList>
            <person name="Hensen N."/>
            <person name="Bonometti L."/>
            <person name="Westerberg I."/>
            <person name="Brannstrom I.O."/>
            <person name="Guillou S."/>
            <person name="Cros-Aarteil S."/>
            <person name="Calhoun S."/>
            <person name="Haridas S."/>
            <person name="Kuo A."/>
            <person name="Mondo S."/>
            <person name="Pangilinan J."/>
            <person name="Riley R."/>
            <person name="LaButti K."/>
            <person name="Andreopoulos B."/>
            <person name="Lipzen A."/>
            <person name="Chen C."/>
            <person name="Yan M."/>
            <person name="Daum C."/>
            <person name="Ng V."/>
            <person name="Clum A."/>
            <person name="Steindorff A."/>
            <person name="Ohm R.A."/>
            <person name="Martin F."/>
            <person name="Silar P."/>
            <person name="Natvig D.O."/>
            <person name="Lalanne C."/>
            <person name="Gautier V."/>
            <person name="Ament-Velasquez S.L."/>
            <person name="Kruys A."/>
            <person name="Hutchinson M.I."/>
            <person name="Powell A.J."/>
            <person name="Barry K."/>
            <person name="Miller A.N."/>
            <person name="Grigoriev I.V."/>
            <person name="Debuchy R."/>
            <person name="Gladieux P."/>
            <person name="Hiltunen Thoren M."/>
            <person name="Johannesson H."/>
        </authorList>
    </citation>
    <scope>NUCLEOTIDE SEQUENCE</scope>
    <source>
        <strain evidence="11">CBS 232.78</strain>
    </source>
</reference>
<proteinExistence type="inferred from homology"/>
<keyword evidence="2 7" id="KW-0645">Protease</keyword>
<keyword evidence="5 7" id="KW-0378">Hydrolase</keyword>
<evidence type="ECO:0000256" key="7">
    <source>
        <dbReference type="RuleBase" id="RU000454"/>
    </source>
</evidence>
<comment type="similarity">
    <text evidence="1 7">Belongs to the peptidase A1 family.</text>
</comment>
<dbReference type="PROSITE" id="PS51767">
    <property type="entry name" value="PEPTIDASE_A1"/>
    <property type="match status" value="1"/>
</dbReference>
<evidence type="ECO:0000256" key="3">
    <source>
        <dbReference type="ARBA" id="ARBA00022729"/>
    </source>
</evidence>
<dbReference type="AlphaFoldDB" id="A0AAE0U6N0"/>
<evidence type="ECO:0000259" key="10">
    <source>
        <dbReference type="PROSITE" id="PS51767"/>
    </source>
</evidence>
<feature type="domain" description="Peptidase A1" evidence="10">
    <location>
        <begin position="62"/>
        <end position="415"/>
    </location>
</feature>
<feature type="signal peptide" evidence="9">
    <location>
        <begin position="1"/>
        <end position="19"/>
    </location>
</feature>
<dbReference type="GO" id="GO:0004190">
    <property type="term" value="F:aspartic-type endopeptidase activity"/>
    <property type="evidence" value="ECO:0007669"/>
    <property type="project" value="UniProtKB-KW"/>
</dbReference>
<dbReference type="Pfam" id="PF00026">
    <property type="entry name" value="Asp"/>
    <property type="match status" value="1"/>
</dbReference>
<organism evidence="11 12">
    <name type="scientific">Podospora didyma</name>
    <dbReference type="NCBI Taxonomy" id="330526"/>
    <lineage>
        <taxon>Eukaryota</taxon>
        <taxon>Fungi</taxon>
        <taxon>Dikarya</taxon>
        <taxon>Ascomycota</taxon>
        <taxon>Pezizomycotina</taxon>
        <taxon>Sordariomycetes</taxon>
        <taxon>Sordariomycetidae</taxon>
        <taxon>Sordariales</taxon>
        <taxon>Podosporaceae</taxon>
        <taxon>Podospora</taxon>
    </lineage>
</organism>
<feature type="chain" id="PRO_5042067481" evidence="9">
    <location>
        <begin position="20"/>
        <end position="529"/>
    </location>
</feature>
<dbReference type="Gene3D" id="2.40.70.10">
    <property type="entry name" value="Acid Proteases"/>
    <property type="match status" value="2"/>
</dbReference>